<accession>A0AAE0R608</accession>
<comment type="caution">
    <text evidence="2">The sequence shown here is derived from an EMBL/GenBank/DDBJ whole genome shotgun (WGS) entry which is preliminary data.</text>
</comment>
<evidence type="ECO:0000259" key="1">
    <source>
        <dbReference type="Pfam" id="PF17919"/>
    </source>
</evidence>
<evidence type="ECO:0000313" key="2">
    <source>
        <dbReference type="EMBL" id="KAK3543233.1"/>
    </source>
</evidence>
<proteinExistence type="predicted"/>
<dbReference type="Proteomes" id="UP001274896">
    <property type="component" value="Unassembled WGS sequence"/>
</dbReference>
<evidence type="ECO:0000313" key="3">
    <source>
        <dbReference type="Proteomes" id="UP001274896"/>
    </source>
</evidence>
<dbReference type="PANTHER" id="PTHR34072:SF42">
    <property type="entry name" value="INTEGRASE CATALYTIC DOMAIN-CONTAINING PROTEIN"/>
    <property type="match status" value="1"/>
</dbReference>
<gene>
    <name evidence="2" type="ORF">QTP70_014107</name>
</gene>
<dbReference type="EMBL" id="JAUCMX010000006">
    <property type="protein sequence ID" value="KAK3543233.1"/>
    <property type="molecule type" value="Genomic_DNA"/>
</dbReference>
<dbReference type="Pfam" id="PF17919">
    <property type="entry name" value="RT_RNaseH_2"/>
    <property type="match status" value="1"/>
</dbReference>
<organism evidence="2 3">
    <name type="scientific">Hemibagrus guttatus</name>
    <dbReference type="NCBI Taxonomy" id="175788"/>
    <lineage>
        <taxon>Eukaryota</taxon>
        <taxon>Metazoa</taxon>
        <taxon>Chordata</taxon>
        <taxon>Craniata</taxon>
        <taxon>Vertebrata</taxon>
        <taxon>Euteleostomi</taxon>
        <taxon>Actinopterygii</taxon>
        <taxon>Neopterygii</taxon>
        <taxon>Teleostei</taxon>
        <taxon>Ostariophysi</taxon>
        <taxon>Siluriformes</taxon>
        <taxon>Bagridae</taxon>
        <taxon>Hemibagrus</taxon>
    </lineage>
</organism>
<dbReference type="InterPro" id="IPR043502">
    <property type="entry name" value="DNA/RNA_pol_sf"/>
</dbReference>
<feature type="domain" description="Reverse transcriptase/retrotransposon-derived protein RNase H-like" evidence="1">
    <location>
        <begin position="3"/>
        <end position="57"/>
    </location>
</feature>
<dbReference type="SUPFAM" id="SSF56672">
    <property type="entry name" value="DNA/RNA polymerases"/>
    <property type="match status" value="1"/>
</dbReference>
<dbReference type="InterPro" id="IPR041577">
    <property type="entry name" value="RT_RNaseH_2"/>
</dbReference>
<dbReference type="PANTHER" id="PTHR34072">
    <property type="entry name" value="ENZYMATIC POLYPROTEIN-RELATED"/>
    <property type="match status" value="1"/>
</dbReference>
<reference evidence="2" key="1">
    <citation type="submission" date="2023-06" db="EMBL/GenBank/DDBJ databases">
        <title>Male Hemibagrus guttatus genome.</title>
        <authorList>
            <person name="Bian C."/>
        </authorList>
    </citation>
    <scope>NUCLEOTIDE SEQUENCE</scope>
    <source>
        <strain evidence="2">Male_cb2023</strain>
        <tissue evidence="2">Muscle</tissue>
    </source>
</reference>
<name>A0AAE0R608_9TELE</name>
<protein>
    <recommendedName>
        <fullName evidence="1">Reverse transcriptase/retrotransposon-derived protein RNase H-like domain-containing protein</fullName>
    </recommendedName>
</protein>
<keyword evidence="3" id="KW-1185">Reference proteome</keyword>
<dbReference type="AlphaFoldDB" id="A0AAE0R608"/>
<sequence>MGPILRHPDPDLPIVVEADALSSGIGAVLSQRHSELGKLHPCAFYSQKLTAAETNYDFSVTYRPGSKNCKADVLSRQFEASSKPVQPDLILPVTAILAPVRWSLMEEIRRAHTDKPLPAGCPATKVFVPLQFHHQVMQWVHEAPTSGHPGTVGRSNLLVAGPGGHHWGPMWQAMYRHVRRVRSLGPPACGFFNRLT</sequence>